<accession>A0A2N7U9X2</accession>
<organism evidence="1 2">
    <name type="scientific">Billgrantia endophytica</name>
    <dbReference type="NCBI Taxonomy" id="2033802"/>
    <lineage>
        <taxon>Bacteria</taxon>
        <taxon>Pseudomonadati</taxon>
        <taxon>Pseudomonadota</taxon>
        <taxon>Gammaproteobacteria</taxon>
        <taxon>Oceanospirillales</taxon>
        <taxon>Halomonadaceae</taxon>
        <taxon>Billgrantia</taxon>
    </lineage>
</organism>
<dbReference type="Proteomes" id="UP000235803">
    <property type="component" value="Unassembled WGS sequence"/>
</dbReference>
<dbReference type="RefSeq" id="WP_102652034.1">
    <property type="nucleotide sequence ID" value="NZ_PNRF01000008.1"/>
</dbReference>
<name>A0A2N7U9X2_9GAMM</name>
<dbReference type="AlphaFoldDB" id="A0A2N7U9X2"/>
<protein>
    <submittedName>
        <fullName evidence="1">Uncharacterized protein</fullName>
    </submittedName>
</protein>
<dbReference type="EMBL" id="PNRF01000008">
    <property type="protein sequence ID" value="PMR77239.1"/>
    <property type="molecule type" value="Genomic_DNA"/>
</dbReference>
<dbReference type="OrthoDB" id="9814375at2"/>
<keyword evidence="2" id="KW-1185">Reference proteome</keyword>
<sequence length="197" mass="21294">MDNVGKSWTADLAQESEFILWHSPDQLRALVMCRINHALLSEPAISMALHKTRSLPVSLVAPELHRSVDLQRQWGEPTGGEVRIPQVGLAVLGATREDAELVARVEAAYENSAFSCFEQPVSCGKMVARRIDLLGAEAVADSLLVLSRYHASSACSAGSGRVCVWASPGGASRYRLDISSTSLFFQACTALLPPFPE</sequence>
<proteinExistence type="predicted"/>
<evidence type="ECO:0000313" key="2">
    <source>
        <dbReference type="Proteomes" id="UP000235803"/>
    </source>
</evidence>
<gene>
    <name evidence="1" type="ORF">C1H69_03525</name>
</gene>
<dbReference type="Gene3D" id="3.40.190.10">
    <property type="entry name" value="Periplasmic binding protein-like II"/>
    <property type="match status" value="1"/>
</dbReference>
<reference evidence="1 2" key="1">
    <citation type="submission" date="2018-01" db="EMBL/GenBank/DDBJ databases">
        <title>Halomonas endophytica sp. nov., isolated from storage liquid in the stems of Populus euphratica.</title>
        <authorList>
            <person name="Chen C."/>
        </authorList>
    </citation>
    <scope>NUCLEOTIDE SEQUENCE [LARGE SCALE GENOMIC DNA]</scope>
    <source>
        <strain evidence="1 2">MC28</strain>
    </source>
</reference>
<comment type="caution">
    <text evidence="1">The sequence shown here is derived from an EMBL/GenBank/DDBJ whole genome shotgun (WGS) entry which is preliminary data.</text>
</comment>
<evidence type="ECO:0000313" key="1">
    <source>
        <dbReference type="EMBL" id="PMR77239.1"/>
    </source>
</evidence>